<dbReference type="CDD" id="cd00653">
    <property type="entry name" value="RNA_pol_B_RPB2"/>
    <property type="match status" value="1"/>
</dbReference>
<evidence type="ECO:0000256" key="2">
    <source>
        <dbReference type="ARBA" id="ARBA00006835"/>
    </source>
</evidence>
<comment type="catalytic activity">
    <reaction evidence="14">
        <text>RNA(n) + a ribonucleoside 5'-triphosphate = RNA(n+1) + diphosphate</text>
        <dbReference type="Rhea" id="RHEA:21248"/>
        <dbReference type="Rhea" id="RHEA-COMP:14527"/>
        <dbReference type="Rhea" id="RHEA-COMP:17342"/>
        <dbReference type="ChEBI" id="CHEBI:33019"/>
        <dbReference type="ChEBI" id="CHEBI:61557"/>
        <dbReference type="ChEBI" id="CHEBI:140395"/>
        <dbReference type="EC" id="2.7.7.6"/>
    </reaction>
</comment>
<dbReference type="InterPro" id="IPR007644">
    <property type="entry name" value="RNA_pol_bsu_protrusion"/>
</dbReference>
<evidence type="ECO:0000256" key="12">
    <source>
        <dbReference type="ARBA" id="ARBA00023242"/>
    </source>
</evidence>
<evidence type="ECO:0000256" key="5">
    <source>
        <dbReference type="ARBA" id="ARBA00022679"/>
    </source>
</evidence>
<feature type="domain" description="RNA polymerase Rpb2" evidence="20">
    <location>
        <begin position="630"/>
        <end position="690"/>
    </location>
</feature>
<dbReference type="GO" id="GO:0005634">
    <property type="term" value="C:nucleus"/>
    <property type="evidence" value="ECO:0007669"/>
    <property type="project" value="UniProtKB-SubCell"/>
</dbReference>
<comment type="subunit">
    <text evidence="3">Component of the RNA polymerase II (Pol II) complex consisting of 12 subunits.</text>
</comment>
<evidence type="ECO:0000256" key="11">
    <source>
        <dbReference type="ARBA" id="ARBA00023163"/>
    </source>
</evidence>
<organism evidence="22 24">
    <name type="scientific">Rhizophagus clarus</name>
    <dbReference type="NCBI Taxonomy" id="94130"/>
    <lineage>
        <taxon>Eukaryota</taxon>
        <taxon>Fungi</taxon>
        <taxon>Fungi incertae sedis</taxon>
        <taxon>Mucoromycota</taxon>
        <taxon>Glomeromycotina</taxon>
        <taxon>Glomeromycetes</taxon>
        <taxon>Glomerales</taxon>
        <taxon>Glomeraceae</taxon>
        <taxon>Rhizophagus</taxon>
    </lineage>
</organism>
<evidence type="ECO:0000256" key="14">
    <source>
        <dbReference type="RuleBase" id="RU363031"/>
    </source>
</evidence>
<dbReference type="PROSITE" id="PS01166">
    <property type="entry name" value="RNA_POL_BETA"/>
    <property type="match status" value="1"/>
</dbReference>
<keyword evidence="6 14" id="KW-0548">Nucleotidyltransferase</keyword>
<dbReference type="InterPro" id="IPR007120">
    <property type="entry name" value="DNA-dir_RNAP_su2_dom"/>
</dbReference>
<accession>A0A2Z6QI27</accession>
<dbReference type="OrthoDB" id="10248617at2759"/>
<evidence type="ECO:0000259" key="17">
    <source>
        <dbReference type="Pfam" id="PF04561"/>
    </source>
</evidence>
<keyword evidence="5 14" id="KW-0808">Transferase</keyword>
<comment type="subcellular location">
    <subcellularLocation>
        <location evidence="1">Nucleus</location>
    </subcellularLocation>
</comment>
<feature type="domain" description="RNA polymerase Rpb2" evidence="17">
    <location>
        <begin position="267"/>
        <end position="456"/>
    </location>
</feature>
<feature type="domain" description="RNA polymerase Rpb2" evidence="21">
    <location>
        <begin position="717"/>
        <end position="790"/>
    </location>
</feature>
<keyword evidence="24" id="KW-1185">Reference proteome</keyword>
<dbReference type="InterPro" id="IPR037034">
    <property type="entry name" value="RNA_pol_Rpb2_2_sf"/>
</dbReference>
<evidence type="ECO:0000256" key="13">
    <source>
        <dbReference type="RuleBase" id="RU000434"/>
    </source>
</evidence>
<keyword evidence="12" id="KW-0539">Nucleus</keyword>
<proteinExistence type="inferred from homology"/>
<dbReference type="InterPro" id="IPR015712">
    <property type="entry name" value="DNA-dir_RNA_pol_su2"/>
</dbReference>
<dbReference type="Pfam" id="PF04563">
    <property type="entry name" value="RNA_pol_Rpb2_1"/>
    <property type="match status" value="1"/>
</dbReference>
<dbReference type="FunFam" id="3.90.1800.10:FF:000002">
    <property type="entry name" value="DNA-directed RNA polymerase subunit beta"/>
    <property type="match status" value="1"/>
</dbReference>
<evidence type="ECO:0000259" key="19">
    <source>
        <dbReference type="Pfam" id="PF04565"/>
    </source>
</evidence>
<dbReference type="Gene3D" id="3.90.1110.10">
    <property type="entry name" value="RNA polymerase Rpb2, domain 2"/>
    <property type="match status" value="1"/>
</dbReference>
<dbReference type="InterPro" id="IPR037033">
    <property type="entry name" value="DNA-dir_RNAP_su2_hyb_sf"/>
</dbReference>
<feature type="domain" description="RNA polymerase Rpb2" evidence="19">
    <location>
        <begin position="530"/>
        <end position="594"/>
    </location>
</feature>
<dbReference type="PANTHER" id="PTHR20856">
    <property type="entry name" value="DNA-DIRECTED RNA POLYMERASE I SUBUNIT 2"/>
    <property type="match status" value="1"/>
</dbReference>
<dbReference type="Proteomes" id="UP000247702">
    <property type="component" value="Unassembled WGS sequence"/>
</dbReference>
<feature type="domain" description="RNA polymerase Rpb2" evidence="16">
    <location>
        <begin position="1171"/>
        <end position="1260"/>
    </location>
</feature>
<evidence type="ECO:0000313" key="22">
    <source>
        <dbReference type="EMBL" id="GBB89265.1"/>
    </source>
</evidence>
<dbReference type="SUPFAM" id="SSF64484">
    <property type="entry name" value="beta and beta-prime subunits of DNA dependent RNA-polymerase"/>
    <property type="match status" value="1"/>
</dbReference>
<dbReference type="EMBL" id="BEXD01000664">
    <property type="protein sequence ID" value="GBB89265.1"/>
    <property type="molecule type" value="Genomic_DNA"/>
</dbReference>
<dbReference type="Pfam" id="PF04565">
    <property type="entry name" value="RNA_pol_Rpb2_3"/>
    <property type="match status" value="1"/>
</dbReference>
<dbReference type="GO" id="GO:0003677">
    <property type="term" value="F:DNA binding"/>
    <property type="evidence" value="ECO:0007669"/>
    <property type="project" value="InterPro"/>
</dbReference>
<dbReference type="NCBIfam" id="NF007175">
    <property type="entry name" value="PRK09606.1"/>
    <property type="match status" value="1"/>
</dbReference>
<reference evidence="22 24" key="1">
    <citation type="submission" date="2017-11" db="EMBL/GenBank/DDBJ databases">
        <title>The genome of Rhizophagus clarus HR1 reveals common genetic basis of auxotrophy among arbuscular mycorrhizal fungi.</title>
        <authorList>
            <person name="Kobayashi Y."/>
        </authorList>
    </citation>
    <scope>NUCLEOTIDE SEQUENCE [LARGE SCALE GENOMIC DNA]</scope>
    <source>
        <strain evidence="22 24">HR1</strain>
    </source>
</reference>
<comment type="function">
    <text evidence="14">DNA-dependent RNA polymerase catalyzes the transcription of DNA into RNA using the four ribonucleoside triphosphates as substrates.</text>
</comment>
<comment type="similarity">
    <text evidence="2 13">Belongs to the RNA polymerase beta chain family.</text>
</comment>
<dbReference type="InterPro" id="IPR014724">
    <property type="entry name" value="RNA_pol_RPB2_OB-fold"/>
</dbReference>
<evidence type="ECO:0000256" key="4">
    <source>
        <dbReference type="ARBA" id="ARBA00022478"/>
    </source>
</evidence>
<dbReference type="Gene3D" id="3.90.1800.10">
    <property type="entry name" value="RNA polymerase alpha subunit dimerisation domain"/>
    <property type="match status" value="1"/>
</dbReference>
<keyword evidence="4 14" id="KW-0240">DNA-directed RNA polymerase</keyword>
<dbReference type="Proteomes" id="UP000615446">
    <property type="component" value="Unassembled WGS sequence"/>
</dbReference>
<dbReference type="Gene3D" id="3.90.1070.20">
    <property type="match status" value="1"/>
</dbReference>
<evidence type="ECO:0000259" key="18">
    <source>
        <dbReference type="Pfam" id="PF04563"/>
    </source>
</evidence>
<dbReference type="Pfam" id="PF04561">
    <property type="entry name" value="RNA_pol_Rpb2_2"/>
    <property type="match status" value="1"/>
</dbReference>
<evidence type="ECO:0000256" key="1">
    <source>
        <dbReference type="ARBA" id="ARBA00004123"/>
    </source>
</evidence>
<dbReference type="GO" id="GO:0006351">
    <property type="term" value="P:DNA-templated transcription"/>
    <property type="evidence" value="ECO:0007669"/>
    <property type="project" value="InterPro"/>
</dbReference>
<keyword evidence="8" id="KW-0863">Zinc-finger</keyword>
<dbReference type="GO" id="GO:0008270">
    <property type="term" value="F:zinc ion binding"/>
    <property type="evidence" value="ECO:0007669"/>
    <property type="project" value="UniProtKB-KW"/>
</dbReference>
<protein>
    <recommendedName>
        <fullName evidence="14">DNA-directed RNA polymerase subunit beta</fullName>
        <ecNumber evidence="14">2.7.7.6</ecNumber>
    </recommendedName>
</protein>
<keyword evidence="9" id="KW-0862">Zinc</keyword>
<feature type="domain" description="DNA-directed RNA polymerase subunit 2 hybrid-binding" evidence="15">
    <location>
        <begin position="798"/>
        <end position="1169"/>
    </location>
</feature>
<evidence type="ECO:0000259" key="21">
    <source>
        <dbReference type="Pfam" id="PF04567"/>
    </source>
</evidence>
<evidence type="ECO:0000259" key="15">
    <source>
        <dbReference type="Pfam" id="PF00562"/>
    </source>
</evidence>
<evidence type="ECO:0000313" key="24">
    <source>
        <dbReference type="Proteomes" id="UP000247702"/>
    </source>
</evidence>
<comment type="caution">
    <text evidence="22">The sequence shown here is derived from an EMBL/GenBank/DDBJ whole genome shotgun (WGS) entry which is preliminary data.</text>
</comment>
<dbReference type="AlphaFoldDB" id="A0A2Z6QI27"/>
<dbReference type="InterPro" id="IPR007642">
    <property type="entry name" value="RNA_pol_Rpb2_2"/>
</dbReference>
<gene>
    <name evidence="23" type="ORF">RCL2_001571800</name>
    <name evidence="22" type="ORF">RclHR1_15960003</name>
</gene>
<dbReference type="EC" id="2.7.7.6" evidence="14"/>
<evidence type="ECO:0000256" key="6">
    <source>
        <dbReference type="ARBA" id="ARBA00022695"/>
    </source>
</evidence>
<evidence type="ECO:0000256" key="10">
    <source>
        <dbReference type="ARBA" id="ARBA00022842"/>
    </source>
</evidence>
<dbReference type="Pfam" id="PF04566">
    <property type="entry name" value="RNA_pol_Rpb2_4"/>
    <property type="match status" value="1"/>
</dbReference>
<dbReference type="FunFam" id="2.40.50.150:FF:000002">
    <property type="entry name" value="DNA-directed RNA polymerase subunit beta"/>
    <property type="match status" value="1"/>
</dbReference>
<dbReference type="Pfam" id="PF04560">
    <property type="entry name" value="RNA_pol_Rpb2_7"/>
    <property type="match status" value="1"/>
</dbReference>
<dbReference type="Gene3D" id="2.40.270.10">
    <property type="entry name" value="DNA-directed RNA polymerase, subunit 2, domain 6"/>
    <property type="match status" value="1"/>
</dbReference>
<dbReference type="STRING" id="94130.A0A2Z6QI27"/>
<dbReference type="InterPro" id="IPR007645">
    <property type="entry name" value="RNA_pol_Rpb2_3"/>
</dbReference>
<evidence type="ECO:0000256" key="3">
    <source>
        <dbReference type="ARBA" id="ARBA00011730"/>
    </source>
</evidence>
<evidence type="ECO:0000256" key="9">
    <source>
        <dbReference type="ARBA" id="ARBA00022833"/>
    </source>
</evidence>
<dbReference type="InterPro" id="IPR007641">
    <property type="entry name" value="RNA_pol_Rpb2_7"/>
</dbReference>
<dbReference type="GO" id="GO:0003899">
    <property type="term" value="F:DNA-directed RNA polymerase activity"/>
    <property type="evidence" value="ECO:0007669"/>
    <property type="project" value="UniProtKB-EC"/>
</dbReference>
<sequence length="1263" mass="143975">MDYIDYMLNHSAYTNQDSQDSQTIIDDAPLEYQYNDLLFINDEDSDAYSGYQTDGSMTTEYGSAFEDDEDRIDLTQEECWEVISSFFKNKGIIRQQLDSFDDFIERGLVEVINENPIQAIRQSDLENGQEIITQYRFEFDNPSFTRPQFTESEGIKTQLFPNEARLRGLTYSAPLILDVKLFESKLAVNNFDEINYDVDFKENEEILIDERAFLGKIPVMVHSNFCSLADLTLEELKDHHECPYDQGGYFIVNGSEKVLIAQERLANNYAYVFKHASPSAVSYSAEFRSTTTYMSKIRTVNLKLVTKTLAGEKAGQYIHANIPFIKKDIPIKVLFVALGILNDEEVIDYMCFDSNDTEMFNIILSCIEEARTIRSQNFALDYIGRRGTVPNATREKRIEYARNIIHNEFLPHIGEGIGFNMNKGIFLGYLAHRLLLSALGYRELDDRDHFGKKRLDMAGPLMTSLFSILYKKMLNDMIIYLRKCILSKRVFKLPLAIKSDHITNGFKYSVGTGNWGDAKKAMQSRSGVAQVLNRFTYVSTISHLRRCNAPLGREGKITKPRQLHNTQWGYICPAETPEGQACGLMKNLALMSYVSVSMPPDLLNEYINNSGICKRINETTFDNISKLTKVFVNGNLSCITDEPSDLIQLIRDNKGNSLPADIGIINDVHVNEIRFYCDSGRMCRPLFVVNNQHLALTSYILFKLKSEIEQDKKYNLWEELVLNHYIEYIDAEEEETTMICMSPTELYESRLYNLRKLGGLRPRKKRRSVHERLINLPTCPNKWTHCEIHPSMILGVSASLIPFPDHNQSPRNTYQSAMGKQAMGVYTTNYQLRMDVLANVLYYPQKPLVTTKVMEYLQFRELPAGINAIVAIMCYGGYNQEDSLIINQSSVDRGLFRSFIYRSYVDQEKRRGILNMEEIMKPDSYTTVGLKRGSYEKLDNDGIVPCGIRVTGSDILIGKVATLSSEVEMLGQRKESHIYRDVSTPLRTTENGIIDQVIVTTNQEGVKMVKVRVRNTRIPEIGDKFASRHGQKGTIGIAYHQEDMPFTADGITPDIIINPHAIPSRMTIGHLVECLMGKLSGFTGSEGDATAFNEITVETISQNLKSIGFHHRGLEVMYNGHTGRKLVAQIFIGPTYYQRLKHMVQDKIHSRGRGPVNILTRQPVEGRSREGGLRFGEMERDCMISHGAALFLKERLNDVADAYRIHVCDICGLMCIAQVSKNVYNCRICKNSTRISQVHVPYACKLLFQELMSMNITPRLKFL</sequence>
<evidence type="ECO:0000313" key="23">
    <source>
        <dbReference type="EMBL" id="GES88791.1"/>
    </source>
</evidence>
<dbReference type="InterPro" id="IPR007121">
    <property type="entry name" value="RNA_pol_bsu_CS"/>
</dbReference>
<keyword evidence="10" id="KW-0460">Magnesium</keyword>
<dbReference type="InterPro" id="IPR007646">
    <property type="entry name" value="RNA_pol_Rpb2_4"/>
</dbReference>
<keyword evidence="11 14" id="KW-0804">Transcription</keyword>
<dbReference type="Gene3D" id="2.40.50.150">
    <property type="match status" value="1"/>
</dbReference>
<evidence type="ECO:0000259" key="16">
    <source>
        <dbReference type="Pfam" id="PF04560"/>
    </source>
</evidence>
<dbReference type="InterPro" id="IPR007647">
    <property type="entry name" value="RNA_pol_Rpb2_5"/>
</dbReference>
<dbReference type="GO" id="GO:0032549">
    <property type="term" value="F:ribonucleoside binding"/>
    <property type="evidence" value="ECO:0007669"/>
    <property type="project" value="InterPro"/>
</dbReference>
<evidence type="ECO:0000256" key="7">
    <source>
        <dbReference type="ARBA" id="ARBA00022723"/>
    </source>
</evidence>
<evidence type="ECO:0000259" key="20">
    <source>
        <dbReference type="Pfam" id="PF04566"/>
    </source>
</evidence>
<reference evidence="23" key="2">
    <citation type="submission" date="2019-10" db="EMBL/GenBank/DDBJ databases">
        <title>Conservation and host-specific expression of non-tandemly repeated heterogenous ribosome RNA gene in arbuscular mycorrhizal fungi.</title>
        <authorList>
            <person name="Maeda T."/>
            <person name="Kobayashi Y."/>
            <person name="Nakagawa T."/>
            <person name="Ezawa T."/>
            <person name="Yamaguchi K."/>
            <person name="Bino T."/>
            <person name="Nishimoto Y."/>
            <person name="Shigenobu S."/>
            <person name="Kawaguchi M."/>
        </authorList>
    </citation>
    <scope>NUCLEOTIDE SEQUENCE</scope>
    <source>
        <strain evidence="23">HR1</strain>
    </source>
</reference>
<keyword evidence="7" id="KW-0479">Metal-binding</keyword>
<name>A0A2Z6QI27_9GLOM</name>
<dbReference type="Pfam" id="PF04567">
    <property type="entry name" value="RNA_pol_Rpb2_5"/>
    <property type="match status" value="1"/>
</dbReference>
<dbReference type="GO" id="GO:0000428">
    <property type="term" value="C:DNA-directed RNA polymerase complex"/>
    <property type="evidence" value="ECO:0007669"/>
    <property type="project" value="UniProtKB-KW"/>
</dbReference>
<feature type="domain" description="RNA polymerase beta subunit protrusion" evidence="18">
    <location>
        <begin position="92"/>
        <end position="504"/>
    </location>
</feature>
<evidence type="ECO:0000256" key="8">
    <source>
        <dbReference type="ARBA" id="ARBA00022771"/>
    </source>
</evidence>
<dbReference type="EMBL" id="BLAL01000182">
    <property type="protein sequence ID" value="GES88791.1"/>
    <property type="molecule type" value="Genomic_DNA"/>
</dbReference>
<dbReference type="Pfam" id="PF00562">
    <property type="entry name" value="RNA_pol_Rpb2_6"/>
    <property type="match status" value="1"/>
</dbReference>